<dbReference type="AlphaFoldDB" id="A0A9X2WIS8"/>
<accession>A0A9X2WIS8</accession>
<dbReference type="CDD" id="cd01948">
    <property type="entry name" value="EAL"/>
    <property type="match status" value="1"/>
</dbReference>
<dbReference type="InterPro" id="IPR043128">
    <property type="entry name" value="Rev_trsase/Diguanyl_cyclase"/>
</dbReference>
<dbReference type="PROSITE" id="PS51371">
    <property type="entry name" value="CBS"/>
    <property type="match status" value="1"/>
</dbReference>
<keyword evidence="1" id="KW-0129">CBS domain</keyword>
<reference evidence="5" key="1">
    <citation type="journal article" date="2022" name="Front. Microbiol.">
        <title>Genome-based taxonomic rearrangement of Oceanobacter-related bacteria including the description of Thalassolituus hydrocarbonoclasticus sp. nov. and Thalassolituus pacificus sp. nov. and emended description of the genus Thalassolituus.</title>
        <authorList>
            <person name="Dong C."/>
            <person name="Wei L."/>
            <person name="Wang J."/>
            <person name="Lai Q."/>
            <person name="Huang Z."/>
            <person name="Shao Z."/>
        </authorList>
    </citation>
    <scope>NUCLEOTIDE SEQUENCE</scope>
    <source>
        <strain evidence="5">59MF3M-4</strain>
    </source>
</reference>
<dbReference type="Pfam" id="PF00990">
    <property type="entry name" value="GGDEF"/>
    <property type="match status" value="1"/>
</dbReference>
<dbReference type="Pfam" id="PF00571">
    <property type="entry name" value="CBS"/>
    <property type="match status" value="2"/>
</dbReference>
<evidence type="ECO:0000256" key="1">
    <source>
        <dbReference type="PROSITE-ProRule" id="PRU00703"/>
    </source>
</evidence>
<dbReference type="InterPro" id="IPR000644">
    <property type="entry name" value="CBS_dom"/>
</dbReference>
<dbReference type="InterPro" id="IPR029787">
    <property type="entry name" value="Nucleotide_cyclase"/>
</dbReference>
<dbReference type="Gene3D" id="3.10.580.10">
    <property type="entry name" value="CBS-domain"/>
    <property type="match status" value="1"/>
</dbReference>
<comment type="caution">
    <text evidence="5">The sequence shown here is derived from an EMBL/GenBank/DDBJ whole genome shotgun (WGS) entry which is preliminary data.</text>
</comment>
<dbReference type="SMART" id="SM00052">
    <property type="entry name" value="EAL"/>
    <property type="match status" value="1"/>
</dbReference>
<protein>
    <submittedName>
        <fullName evidence="5">GGDEF domain-containing protein</fullName>
    </submittedName>
</protein>
<dbReference type="GO" id="GO:0071111">
    <property type="term" value="F:cyclic-guanylate-specific phosphodiesterase activity"/>
    <property type="evidence" value="ECO:0007669"/>
    <property type="project" value="InterPro"/>
</dbReference>
<dbReference type="NCBIfam" id="TIGR00254">
    <property type="entry name" value="GGDEF"/>
    <property type="match status" value="1"/>
</dbReference>
<evidence type="ECO:0000313" key="6">
    <source>
        <dbReference type="Proteomes" id="UP001147830"/>
    </source>
</evidence>
<keyword evidence="6" id="KW-1185">Reference proteome</keyword>
<proteinExistence type="predicted"/>
<dbReference type="CDD" id="cd01949">
    <property type="entry name" value="GGDEF"/>
    <property type="match status" value="1"/>
</dbReference>
<dbReference type="PROSITE" id="PS50887">
    <property type="entry name" value="GGDEF"/>
    <property type="match status" value="1"/>
</dbReference>
<dbReference type="Gene3D" id="3.30.70.270">
    <property type="match status" value="1"/>
</dbReference>
<name>A0A9X2WIS8_9GAMM</name>
<dbReference type="PROSITE" id="PS50883">
    <property type="entry name" value="EAL"/>
    <property type="match status" value="1"/>
</dbReference>
<evidence type="ECO:0000259" key="3">
    <source>
        <dbReference type="PROSITE" id="PS50887"/>
    </source>
</evidence>
<evidence type="ECO:0000313" key="5">
    <source>
        <dbReference type="EMBL" id="MCT7361125.1"/>
    </source>
</evidence>
<feature type="domain" description="EAL" evidence="2">
    <location>
        <begin position="3"/>
        <end position="268"/>
    </location>
</feature>
<dbReference type="InterPro" id="IPR001633">
    <property type="entry name" value="EAL_dom"/>
</dbReference>
<dbReference type="InterPro" id="IPR046342">
    <property type="entry name" value="CBS_dom_sf"/>
</dbReference>
<dbReference type="InterPro" id="IPR000160">
    <property type="entry name" value="GGDEF_dom"/>
</dbReference>
<dbReference type="SUPFAM" id="SSF54631">
    <property type="entry name" value="CBS-domain pair"/>
    <property type="match status" value="1"/>
</dbReference>
<dbReference type="SMART" id="SM00267">
    <property type="entry name" value="GGDEF"/>
    <property type="match status" value="1"/>
</dbReference>
<dbReference type="RefSeq" id="WP_260977953.1">
    <property type="nucleotide sequence ID" value="NZ_JAOANI010000032.1"/>
</dbReference>
<organism evidence="5 6">
    <name type="scientific">Thalassolituus pacificus</name>
    <dbReference type="NCBI Taxonomy" id="2975440"/>
    <lineage>
        <taxon>Bacteria</taxon>
        <taxon>Pseudomonadati</taxon>
        <taxon>Pseudomonadota</taxon>
        <taxon>Gammaproteobacteria</taxon>
        <taxon>Oceanospirillales</taxon>
        <taxon>Oceanospirillaceae</taxon>
        <taxon>Thalassolituus</taxon>
    </lineage>
</organism>
<dbReference type="EMBL" id="JAOANI010000032">
    <property type="protein sequence ID" value="MCT7361125.1"/>
    <property type="molecule type" value="Genomic_DNA"/>
</dbReference>
<feature type="domain" description="CBS" evidence="4">
    <location>
        <begin position="353"/>
        <end position="413"/>
    </location>
</feature>
<dbReference type="InterPro" id="IPR050706">
    <property type="entry name" value="Cyclic-di-GMP_PDE-like"/>
</dbReference>
<feature type="domain" description="GGDEF" evidence="3">
    <location>
        <begin position="441"/>
        <end position="592"/>
    </location>
</feature>
<evidence type="ECO:0000259" key="2">
    <source>
        <dbReference type="PROSITE" id="PS50883"/>
    </source>
</evidence>
<dbReference type="SUPFAM" id="SSF55073">
    <property type="entry name" value="Nucleotide cyclase"/>
    <property type="match status" value="1"/>
</dbReference>
<dbReference type="PANTHER" id="PTHR33121">
    <property type="entry name" value="CYCLIC DI-GMP PHOSPHODIESTERASE PDEF"/>
    <property type="match status" value="1"/>
</dbReference>
<dbReference type="Pfam" id="PF00563">
    <property type="entry name" value="EAL"/>
    <property type="match status" value="1"/>
</dbReference>
<dbReference type="CDD" id="cd04598">
    <property type="entry name" value="CBS_pair_GGDEF_EAL"/>
    <property type="match status" value="1"/>
</dbReference>
<dbReference type="SUPFAM" id="SSF141868">
    <property type="entry name" value="EAL domain-like"/>
    <property type="match status" value="1"/>
</dbReference>
<sequence>MAPHLLQRSLDELISKEAIHTVLQPIVDLSRNRALGYEALTRGAPGHLLQRPDLMFQAAHQFDRIPDLEILCIRSAVRHFSRQKSDGLLFINICPQSLLNYAKETPAKETSAEETYGEELSELTERLGHHGLQPTDVVLEISERFPIDNTSRFLTLIGHLKELGYGIAIDDLGSGYSGLKLWSEIRPDYVKIDRHFIDRIDQDTVKQAFVTSVVHLCEQLQCEVIAEGIETQGELNLIRSMGIHIGQGYLLGKPQSKAEFLTPEQSIPPTRPIHANGVEQPIGNLCQPLETIAASVPMREVDERFRDNPLLMSLPVLEKERPVGLLHRRKLLELFAQPYGRALFERKTVGHFMQQNPLIVDCAMTLEAVSKVLTDDDDEDLRQHLIVTCEGRYQGVVNSKDLLKHITDSQIQKARYANPLTLLPGNVPIDEHIEQLLRQQSHFYLLYLDLNHFKPYNDQYGYRQGDAVLRWLGRLLQQHSSALNFVGHIGGDDFVLISQEADFYPLCEQLLQAFNQQCSEFHRNDDWSRGYLNAHDRSGQLSRIPLLGLAIGVVPSTLIENQDPQSLAQLAAQAKQQAKQKTGSAWHCLGQEIQPILPVAIKAAGH</sequence>
<dbReference type="InterPro" id="IPR035919">
    <property type="entry name" value="EAL_sf"/>
</dbReference>
<dbReference type="PANTHER" id="PTHR33121:SF76">
    <property type="entry name" value="SIGNALING PROTEIN"/>
    <property type="match status" value="1"/>
</dbReference>
<gene>
    <name evidence="5" type="ORF">NYR02_19060</name>
</gene>
<dbReference type="Proteomes" id="UP001147830">
    <property type="component" value="Unassembled WGS sequence"/>
</dbReference>
<dbReference type="Gene3D" id="3.20.20.450">
    <property type="entry name" value="EAL domain"/>
    <property type="match status" value="1"/>
</dbReference>
<evidence type="ECO:0000259" key="4">
    <source>
        <dbReference type="PROSITE" id="PS51371"/>
    </source>
</evidence>
<reference evidence="5" key="2">
    <citation type="submission" date="2022-08" db="EMBL/GenBank/DDBJ databases">
        <authorList>
            <person name="Dong C."/>
        </authorList>
    </citation>
    <scope>NUCLEOTIDE SEQUENCE</scope>
    <source>
        <strain evidence="5">59MF3M-4</strain>
    </source>
</reference>